<organism evidence="2 3">
    <name type="scientific">Pyxidicoccus parkwayensis</name>
    <dbReference type="NCBI Taxonomy" id="2813578"/>
    <lineage>
        <taxon>Bacteria</taxon>
        <taxon>Pseudomonadati</taxon>
        <taxon>Myxococcota</taxon>
        <taxon>Myxococcia</taxon>
        <taxon>Myxococcales</taxon>
        <taxon>Cystobacterineae</taxon>
        <taxon>Myxococcaceae</taxon>
        <taxon>Pyxidicoccus</taxon>
    </lineage>
</organism>
<dbReference type="Proteomes" id="UP000662747">
    <property type="component" value="Chromosome"/>
</dbReference>
<proteinExistence type="predicted"/>
<evidence type="ECO:0000259" key="1">
    <source>
        <dbReference type="Pfam" id="PF17820"/>
    </source>
</evidence>
<evidence type="ECO:0000313" key="3">
    <source>
        <dbReference type="Proteomes" id="UP000662747"/>
    </source>
</evidence>
<dbReference type="EMBL" id="CP071090">
    <property type="protein sequence ID" value="QSQ26901.1"/>
    <property type="molecule type" value="Genomic_DNA"/>
</dbReference>
<reference evidence="2 3" key="1">
    <citation type="submission" date="2021-02" db="EMBL/GenBank/DDBJ databases">
        <title>De Novo genome assembly of isolated myxobacteria.</title>
        <authorList>
            <person name="Stevens D.C."/>
        </authorList>
    </citation>
    <scope>NUCLEOTIDE SEQUENCE [LARGE SCALE GENOMIC DNA]</scope>
    <source>
        <strain evidence="3">SCPEA02</strain>
    </source>
</reference>
<dbReference type="Gene3D" id="2.30.42.10">
    <property type="match status" value="1"/>
</dbReference>
<dbReference type="RefSeq" id="WP_206728442.1">
    <property type="nucleotide sequence ID" value="NZ_CP071090.1"/>
</dbReference>
<protein>
    <recommendedName>
        <fullName evidence="1">PDZ domain-containing protein</fullName>
    </recommendedName>
</protein>
<feature type="domain" description="PDZ" evidence="1">
    <location>
        <begin position="139"/>
        <end position="170"/>
    </location>
</feature>
<gene>
    <name evidence="2" type="ORF">JY651_19155</name>
</gene>
<dbReference type="InterPro" id="IPR041489">
    <property type="entry name" value="PDZ_6"/>
</dbReference>
<accession>A0ABX7P8Z7</accession>
<keyword evidence="3" id="KW-1185">Reference proteome</keyword>
<dbReference type="SUPFAM" id="SSF50156">
    <property type="entry name" value="PDZ domain-like"/>
    <property type="match status" value="1"/>
</dbReference>
<sequence>MKRFIREYLWLLSGALILIVAPPVAAATMQWFKDFKLSRSMPALAPDPNATAIVIERERIIIPAVVTGHPTPPSPAQLAARLAASTQWGDIRSVGEHAYVVPSSDVMAAFSDVEALSKETRIVPAFRDGQARGFKLFAIRPHSLFAKLGLQNGDVLEQINGQSLTTPTSAMTAFESLRDARHVELDLERDGTPVRKTYDVL</sequence>
<dbReference type="Pfam" id="PF17820">
    <property type="entry name" value="PDZ_6"/>
    <property type="match status" value="1"/>
</dbReference>
<evidence type="ECO:0000313" key="2">
    <source>
        <dbReference type="EMBL" id="QSQ26901.1"/>
    </source>
</evidence>
<name>A0ABX7P8Z7_9BACT</name>
<dbReference type="InterPro" id="IPR036034">
    <property type="entry name" value="PDZ_sf"/>
</dbReference>